<keyword evidence="17" id="KW-1185">Reference proteome</keyword>
<evidence type="ECO:0000256" key="2">
    <source>
        <dbReference type="ARBA" id="ARBA00008685"/>
    </source>
</evidence>
<comment type="similarity">
    <text evidence="2">Belongs to the glutamate-gated ion channel (TC 1.A.10.1) family.</text>
</comment>
<keyword evidence="5 13" id="KW-0812">Transmembrane</keyword>
<evidence type="ECO:0000256" key="8">
    <source>
        <dbReference type="ARBA" id="ARBA00023136"/>
    </source>
</evidence>
<feature type="signal peptide" evidence="14">
    <location>
        <begin position="1"/>
        <end position="27"/>
    </location>
</feature>
<dbReference type="Pfam" id="PF10613">
    <property type="entry name" value="Lig_chan-Glu_bd"/>
    <property type="match status" value="1"/>
</dbReference>
<keyword evidence="9" id="KW-0675">Receptor</keyword>
<evidence type="ECO:0000256" key="12">
    <source>
        <dbReference type="ARBA" id="ARBA00023303"/>
    </source>
</evidence>
<feature type="transmembrane region" description="Helical" evidence="13">
    <location>
        <begin position="392"/>
        <end position="413"/>
    </location>
</feature>
<evidence type="ECO:0000256" key="5">
    <source>
        <dbReference type="ARBA" id="ARBA00022692"/>
    </source>
</evidence>
<keyword evidence="6 13" id="KW-1133">Transmembrane helix</keyword>
<evidence type="ECO:0000313" key="16">
    <source>
        <dbReference type="EMBL" id="CAL7936743.1"/>
    </source>
</evidence>
<keyword evidence="7" id="KW-0406">Ion transport</keyword>
<evidence type="ECO:0000256" key="13">
    <source>
        <dbReference type="SAM" id="Phobius"/>
    </source>
</evidence>
<dbReference type="InterPro" id="IPR001320">
    <property type="entry name" value="Iontro_rcpt_C"/>
</dbReference>
<dbReference type="PANTHER" id="PTHR42643:SF24">
    <property type="entry name" value="IONOTROPIC RECEPTOR 60A"/>
    <property type="match status" value="1"/>
</dbReference>
<proteinExistence type="inferred from homology"/>
<evidence type="ECO:0000256" key="14">
    <source>
        <dbReference type="SAM" id="SignalP"/>
    </source>
</evidence>
<keyword evidence="8 13" id="KW-0472">Membrane</keyword>
<organism evidence="16 17">
    <name type="scientific">Xylocopa violacea</name>
    <name type="common">Violet carpenter bee</name>
    <name type="synonym">Apis violacea</name>
    <dbReference type="NCBI Taxonomy" id="135666"/>
    <lineage>
        <taxon>Eukaryota</taxon>
        <taxon>Metazoa</taxon>
        <taxon>Ecdysozoa</taxon>
        <taxon>Arthropoda</taxon>
        <taxon>Hexapoda</taxon>
        <taxon>Insecta</taxon>
        <taxon>Pterygota</taxon>
        <taxon>Neoptera</taxon>
        <taxon>Endopterygota</taxon>
        <taxon>Hymenoptera</taxon>
        <taxon>Apocrita</taxon>
        <taxon>Aculeata</taxon>
        <taxon>Apoidea</taxon>
        <taxon>Anthophila</taxon>
        <taxon>Apidae</taxon>
        <taxon>Xylocopa</taxon>
        <taxon>Xylocopa</taxon>
    </lineage>
</organism>
<keyword evidence="11" id="KW-1071">Ligand-gated ion channel</keyword>
<keyword evidence="4" id="KW-1003">Cell membrane</keyword>
<dbReference type="InterPro" id="IPR019594">
    <property type="entry name" value="Glu/Gly-bd"/>
</dbReference>
<dbReference type="EMBL" id="CAXAJV020001287">
    <property type="protein sequence ID" value="CAL7936743.1"/>
    <property type="molecule type" value="Genomic_DNA"/>
</dbReference>
<evidence type="ECO:0000256" key="9">
    <source>
        <dbReference type="ARBA" id="ARBA00023170"/>
    </source>
</evidence>
<gene>
    <name evidence="16" type="ORF">XYLVIOL_LOCUS2357</name>
</gene>
<dbReference type="Proteomes" id="UP001642520">
    <property type="component" value="Unassembled WGS sequence"/>
</dbReference>
<evidence type="ECO:0000256" key="4">
    <source>
        <dbReference type="ARBA" id="ARBA00022475"/>
    </source>
</evidence>
<feature type="chain" id="PRO_5045319049" description="Ionotropic glutamate receptor C-terminal domain-containing protein" evidence="14">
    <location>
        <begin position="28"/>
        <end position="618"/>
    </location>
</feature>
<comment type="caution">
    <text evidence="16">The sequence shown here is derived from an EMBL/GenBank/DDBJ whole genome shotgun (WGS) entry which is preliminary data.</text>
</comment>
<dbReference type="SMART" id="SM00079">
    <property type="entry name" value="PBPe"/>
    <property type="match status" value="1"/>
</dbReference>
<feature type="transmembrane region" description="Helical" evidence="13">
    <location>
        <begin position="565"/>
        <end position="591"/>
    </location>
</feature>
<evidence type="ECO:0000256" key="3">
    <source>
        <dbReference type="ARBA" id="ARBA00022448"/>
    </source>
</evidence>
<keyword evidence="12" id="KW-0407">Ion channel</keyword>
<keyword evidence="10" id="KW-0325">Glycoprotein</keyword>
<dbReference type="InterPro" id="IPR052192">
    <property type="entry name" value="Insect_Ionotropic_Sensory_Rcpt"/>
</dbReference>
<keyword evidence="14" id="KW-0732">Signal</keyword>
<name>A0ABP1N9M5_XYLVO</name>
<evidence type="ECO:0000256" key="11">
    <source>
        <dbReference type="ARBA" id="ARBA00023286"/>
    </source>
</evidence>
<evidence type="ECO:0000313" key="17">
    <source>
        <dbReference type="Proteomes" id="UP001642520"/>
    </source>
</evidence>
<accession>A0ABP1N9M5</accession>
<comment type="subcellular location">
    <subcellularLocation>
        <location evidence="1">Cell membrane</location>
        <topology evidence="1">Multi-pass membrane protein</topology>
    </subcellularLocation>
</comment>
<dbReference type="Pfam" id="PF00060">
    <property type="entry name" value="Lig_chan"/>
    <property type="match status" value="1"/>
</dbReference>
<dbReference type="PANTHER" id="PTHR42643">
    <property type="entry name" value="IONOTROPIC RECEPTOR 20A-RELATED"/>
    <property type="match status" value="1"/>
</dbReference>
<evidence type="ECO:0000259" key="15">
    <source>
        <dbReference type="SMART" id="SM00079"/>
    </source>
</evidence>
<evidence type="ECO:0000256" key="7">
    <source>
        <dbReference type="ARBA" id="ARBA00023065"/>
    </source>
</evidence>
<protein>
    <recommendedName>
        <fullName evidence="15">Ionotropic glutamate receptor C-terminal domain-containing protein</fullName>
    </recommendedName>
</protein>
<evidence type="ECO:0000256" key="10">
    <source>
        <dbReference type="ARBA" id="ARBA00023180"/>
    </source>
</evidence>
<feature type="domain" description="Ionotropic glutamate receptor C-terminal" evidence="15">
    <location>
        <begin position="216"/>
        <end position="556"/>
    </location>
</feature>
<reference evidence="16 17" key="1">
    <citation type="submission" date="2024-08" db="EMBL/GenBank/DDBJ databases">
        <authorList>
            <person name="Will J Nash"/>
            <person name="Angela Man"/>
            <person name="Seanna McTaggart"/>
            <person name="Kendall Baker"/>
            <person name="Tom Barker"/>
            <person name="Leah Catchpole"/>
            <person name="Alex Durrant"/>
            <person name="Karim Gharbi"/>
            <person name="Naomi Irish"/>
            <person name="Gemy Kaithakottil"/>
            <person name="Debby Ku"/>
            <person name="Aaliyah Providence"/>
            <person name="Felix Shaw"/>
            <person name="David Swarbreck"/>
            <person name="Chris Watkins"/>
            <person name="Ann M. McCartney"/>
            <person name="Giulio Formenti"/>
            <person name="Alice Mouton"/>
            <person name="Noel Vella"/>
            <person name="Bjorn M von Reumont"/>
            <person name="Adriana Vella"/>
            <person name="Wilfried Haerty"/>
        </authorList>
    </citation>
    <scope>NUCLEOTIDE SEQUENCE [LARGE SCALE GENOMIC DNA]</scope>
</reference>
<dbReference type="SUPFAM" id="SSF53850">
    <property type="entry name" value="Periplasmic binding protein-like II"/>
    <property type="match status" value="1"/>
</dbReference>
<evidence type="ECO:0000256" key="1">
    <source>
        <dbReference type="ARBA" id="ARBA00004651"/>
    </source>
</evidence>
<sequence length="618" mass="69722">MARMICYTTIALLFLPVSVFLVDLSNAYNHILLIKDVRKYYATSCITIIYSNNHSDFNQTTMAHIWSRAFSREGILTMIINLPQLSREARMTQGCITRRLYVVMLVTNDSMNEFSMTTRQIDVSFPVWLVIFLPHKDNPMRSFCENPTGNPFNLKFDTEMLVLCYNRPLMEEWYAVGDNRTRLFSLATWKSGEGLRLKTDLSLYGRRNNMFGEKIRLSVVEESLFFEVKNGVLLRFLGRVIQELSRALNFTIELTNFMPAYGSWDKQGQSWTGVIGEVASNRVDLGVAEFSMTNHRLNAVDFTLPLIVSHNRIYFKKPDGSIVHWSAYLKTFHAKTWTAIICLIVTTPILLTVIKTRGRFSMQILTDNYIYVWGIYCQQGLSEFPSETSMRLAFLAIFVSALIAFSAYSASLISSLTVSTASLPFSTIEGFASYGSYKLIAYKNSADYDAIASASDDVVFSKIKKLLKGPQDLPVTTQEAFMQVCNENVGFYVTEAIKDAISTVPCETVYVEAGSVDNLALILNKGSQYTGAVNYYLQRFKDNGVLTRLQKTRIPVITSSHDSGYIVVTLGGIAPILAVLAGGILLGCFVLTIEKICYHLWCNEFDANRLSGLLYRKK</sequence>
<feature type="transmembrane region" description="Helical" evidence="13">
    <location>
        <begin position="336"/>
        <end position="354"/>
    </location>
</feature>
<dbReference type="Gene3D" id="3.40.190.10">
    <property type="entry name" value="Periplasmic binding protein-like II"/>
    <property type="match status" value="2"/>
</dbReference>
<evidence type="ECO:0000256" key="6">
    <source>
        <dbReference type="ARBA" id="ARBA00022989"/>
    </source>
</evidence>
<keyword evidence="3" id="KW-0813">Transport</keyword>